<dbReference type="KEGG" id="sta:STHERM_c01800"/>
<evidence type="ECO:0000313" key="3">
    <source>
        <dbReference type="Proteomes" id="UP000001296"/>
    </source>
</evidence>
<dbReference type="HOGENOM" id="CLU_613803_0_0_12"/>
<reference key="1">
    <citation type="submission" date="2009-08" db="EMBL/GenBank/DDBJ databases">
        <title>The genome sequence of Spirochaeta thermophila DSM6192.</title>
        <authorList>
            <person name="Angelov A."/>
            <person name="Mientus M."/>
            <person name="Wittenberg S."/>
            <person name="Lehmann R."/>
            <person name="Liesegang H."/>
            <person name="Daniel R."/>
            <person name="Liebl W."/>
        </authorList>
    </citation>
    <scope>NUCLEOTIDE SEQUENCE</scope>
    <source>
        <strain>DSM 6192</strain>
    </source>
</reference>
<dbReference type="Proteomes" id="UP000001296">
    <property type="component" value="Chromosome"/>
</dbReference>
<dbReference type="AlphaFoldDB" id="E0RNF4"/>
<reference evidence="2 3" key="2">
    <citation type="journal article" date="2010" name="J. Bacteriol.">
        <title>Genome sequence of the polysaccharide-degrading, thermophilic anaerobe Spirochaeta thermophila DSM 6192.</title>
        <authorList>
            <person name="Angelov A."/>
            <person name="Liebl S."/>
            <person name="Ballschmiter M."/>
            <person name="Bomeke M."/>
            <person name="Lehmann R."/>
            <person name="Liesegang H."/>
            <person name="Daniel R."/>
            <person name="Liebl W."/>
        </authorList>
    </citation>
    <scope>NUCLEOTIDE SEQUENCE [LARGE SCALE GENOMIC DNA]</scope>
    <source>
        <strain evidence="3">ATCC 49972 / DSM 6192 / RI 19.B1</strain>
    </source>
</reference>
<feature type="chain" id="PRO_5003139637" evidence="1">
    <location>
        <begin position="21"/>
        <end position="458"/>
    </location>
</feature>
<dbReference type="EMBL" id="CP001698">
    <property type="protein sequence ID" value="ADN01154.1"/>
    <property type="molecule type" value="Genomic_DNA"/>
</dbReference>
<evidence type="ECO:0000313" key="2">
    <source>
        <dbReference type="EMBL" id="ADN01154.1"/>
    </source>
</evidence>
<keyword evidence="1" id="KW-0732">Signal</keyword>
<gene>
    <name evidence="2" type="ordered locus">STHERM_c01800</name>
</gene>
<protein>
    <submittedName>
        <fullName evidence="2">Uncharacterized protein</fullName>
    </submittedName>
</protein>
<proteinExistence type="predicted"/>
<name>E0RNF4_WINT6</name>
<sequence>MKRGLMLLLALTVVASLAFAETSAQVEYSISGSATSTVGYDLDGKTFGIKNETSADLTITFVEGTEEKGGDGPVYGWIKLEGFSAKAGNNIVEEDVVLYDADGNDITEDVKSVLASSGVNVDSIKAKSDFVITPPSITAKLMMGPAYLLITTKDTDVNKASLEPDYIKEEAFGGSDVSAVSLDEDDNTLTFGVDVDMVSASVTLGSNDDWNGSNENAGLISGEVSVNVAPVSLGVKTTGVFGKGGKSIGEDANNPLILGADLAVSVDASGISITPAVAYDFIKKGDESAQEVKGGVSVSYSGLSAGVDTIYVLPAEKESRLLVKGSVSEPADGGVVPVAGFGLKAEYGMSKNDNTKAEDSAMALTVDLDAALGVARPYAGVIYEQDLGDDATTDDAKTDLMIKVGTDITVVPNTTFTLQYASGDLTHEESVANYTADVYTNDSGARLGEITFAIKISY</sequence>
<organism evidence="2 3">
    <name type="scientific">Winmispira thermophila (strain ATCC 49972 / DSM 6192 / RI 19.B1)</name>
    <name type="common">Spirochaeta thermophila</name>
    <dbReference type="NCBI Taxonomy" id="665571"/>
    <lineage>
        <taxon>Bacteria</taxon>
        <taxon>Pseudomonadati</taxon>
        <taxon>Spirochaetota</taxon>
        <taxon>Spirochaetia</taxon>
        <taxon>Winmispirales</taxon>
        <taxon>Winmispiraceae</taxon>
        <taxon>Winmispira</taxon>
    </lineage>
</organism>
<accession>E0RNF4</accession>
<evidence type="ECO:0000256" key="1">
    <source>
        <dbReference type="SAM" id="SignalP"/>
    </source>
</evidence>
<feature type="signal peptide" evidence="1">
    <location>
        <begin position="1"/>
        <end position="20"/>
    </location>
</feature>
<dbReference type="PaxDb" id="665571-STHERM_c01800"/>